<dbReference type="Proteomes" id="UP000503447">
    <property type="component" value="Chromosome"/>
</dbReference>
<evidence type="ECO:0000313" key="2">
    <source>
        <dbReference type="Proteomes" id="UP000503447"/>
    </source>
</evidence>
<dbReference type="KEGG" id="ftj:FTUN_2212"/>
<proteinExistence type="predicted"/>
<organism evidence="1 2">
    <name type="scientific">Frigoriglobus tundricola</name>
    <dbReference type="NCBI Taxonomy" id="2774151"/>
    <lineage>
        <taxon>Bacteria</taxon>
        <taxon>Pseudomonadati</taxon>
        <taxon>Planctomycetota</taxon>
        <taxon>Planctomycetia</taxon>
        <taxon>Gemmatales</taxon>
        <taxon>Gemmataceae</taxon>
        <taxon>Frigoriglobus</taxon>
    </lineage>
</organism>
<reference evidence="2" key="1">
    <citation type="submission" date="2020-05" db="EMBL/GenBank/DDBJ databases">
        <title>Frigoriglobus tundricola gen. nov., sp. nov., a psychrotolerant cellulolytic planctomycete of the family Gemmataceae with two divergent copies of 16S rRNA gene.</title>
        <authorList>
            <person name="Kulichevskaya I.S."/>
            <person name="Ivanova A.A."/>
            <person name="Naumoff D.G."/>
            <person name="Beletsky A.V."/>
            <person name="Rijpstra W.I.C."/>
            <person name="Sinninghe Damste J.S."/>
            <person name="Mardanov A.V."/>
            <person name="Ravin N.V."/>
            <person name="Dedysh S.N."/>
        </authorList>
    </citation>
    <scope>NUCLEOTIDE SEQUENCE [LARGE SCALE GENOMIC DNA]</scope>
    <source>
        <strain evidence="2">PL17</strain>
    </source>
</reference>
<dbReference type="Pfam" id="PF20529">
    <property type="entry name" value="DUF6744"/>
    <property type="match status" value="1"/>
</dbReference>
<evidence type="ECO:0000313" key="1">
    <source>
        <dbReference type="EMBL" id="QJW94690.1"/>
    </source>
</evidence>
<dbReference type="InterPro" id="IPR046632">
    <property type="entry name" value="DUF6744"/>
</dbReference>
<protein>
    <submittedName>
        <fullName evidence="1">Uncharacterized protein</fullName>
    </submittedName>
</protein>
<name>A0A6M5YMV1_9BACT</name>
<sequence>MTVPPPVHVSAGTRLLGEVIAWACPGVSVTHSDLVRALEDAGLDPGVARELAPRHAFSRACKRLSEQRIIRPVAEDAATVKFQFTQESREGDRYEYRLETTLTLDKQTGAVTCELPGLATVAQEELDRCISARTGSDVTKVVQKLFERQADLFPIRPSGGTYFVPQRHAAFIDKTQDLLNRVGGRLLRFPVPAGTAEGDRSVTQAVADGLAAVVAEHRAAVAQFGSDTRGDTLERAAEKIRTTKFKLTAYSEYLAGERDRLDRAVADAERVLRDKVAEIAGEPAVV</sequence>
<gene>
    <name evidence="1" type="ORF">FTUN_2212</name>
</gene>
<accession>A0A6M5YMV1</accession>
<dbReference type="EMBL" id="CP053452">
    <property type="protein sequence ID" value="QJW94690.1"/>
    <property type="molecule type" value="Genomic_DNA"/>
</dbReference>
<dbReference type="AlphaFoldDB" id="A0A6M5YMV1"/>
<keyword evidence="2" id="KW-1185">Reference proteome</keyword>